<evidence type="ECO:0000313" key="2">
    <source>
        <dbReference type="Proteomes" id="UP000240883"/>
    </source>
</evidence>
<keyword evidence="2" id="KW-1185">Reference proteome</keyword>
<dbReference type="STRING" id="1448308.A0A2T2PA18"/>
<dbReference type="InterPro" id="IPR038883">
    <property type="entry name" value="AN11006-like"/>
</dbReference>
<dbReference type="PANTHER" id="PTHR42085:SF1">
    <property type="entry name" value="F-BOX DOMAIN-CONTAINING PROTEIN"/>
    <property type="match status" value="1"/>
</dbReference>
<name>A0A2T2PA18_CORCC</name>
<dbReference type="OrthoDB" id="288942at2759"/>
<proteinExistence type="predicted"/>
<reference evidence="1 2" key="1">
    <citation type="journal article" date="2018" name="Front. Microbiol.">
        <title>Genome-Wide Analysis of Corynespora cassiicola Leaf Fall Disease Putative Effectors.</title>
        <authorList>
            <person name="Lopez D."/>
            <person name="Ribeiro S."/>
            <person name="Label P."/>
            <person name="Fumanal B."/>
            <person name="Venisse J.S."/>
            <person name="Kohler A."/>
            <person name="de Oliveira R.R."/>
            <person name="Labutti K."/>
            <person name="Lipzen A."/>
            <person name="Lail K."/>
            <person name="Bauer D."/>
            <person name="Ohm R.A."/>
            <person name="Barry K.W."/>
            <person name="Spatafora J."/>
            <person name="Grigoriev I.V."/>
            <person name="Martin F.M."/>
            <person name="Pujade-Renaud V."/>
        </authorList>
    </citation>
    <scope>NUCLEOTIDE SEQUENCE [LARGE SCALE GENOMIC DNA]</scope>
    <source>
        <strain evidence="1 2">Philippines</strain>
    </source>
</reference>
<accession>A0A2T2PA18</accession>
<organism evidence="1 2">
    <name type="scientific">Corynespora cassiicola Philippines</name>
    <dbReference type="NCBI Taxonomy" id="1448308"/>
    <lineage>
        <taxon>Eukaryota</taxon>
        <taxon>Fungi</taxon>
        <taxon>Dikarya</taxon>
        <taxon>Ascomycota</taxon>
        <taxon>Pezizomycotina</taxon>
        <taxon>Dothideomycetes</taxon>
        <taxon>Pleosporomycetidae</taxon>
        <taxon>Pleosporales</taxon>
        <taxon>Corynesporascaceae</taxon>
        <taxon>Corynespora</taxon>
    </lineage>
</organism>
<evidence type="ECO:0000313" key="1">
    <source>
        <dbReference type="EMBL" id="PSN74500.1"/>
    </source>
</evidence>
<sequence length="289" mass="33986">MATEQNTTIQYDAIHSQEQSPLFGKIPAEIRNEIFLLALQQYVDPDPEKRYAIDTYYTRPGCEGPIRQDTQLLWVCKRIHTETKNIPFWDHEVVFWLGSSQRAPPDITWKNGKALGYRYVRALSQHQRLNIRNARVYGQMYALGDPLSRLFSPGVVPHIQKLVVTIRYTDWWWWEDNSLPTLDMFIDMESVKLPPSVNKVQMELENREANEKVLDGIVNAFYEHPDRWHWKTEDGTELRIQGETPKEGIKEWKWLGPTKFEGESFEHHGKEDKMSYVVKVVTWQAPKQV</sequence>
<dbReference type="EMBL" id="KZ678128">
    <property type="protein sequence ID" value="PSN74500.1"/>
    <property type="molecule type" value="Genomic_DNA"/>
</dbReference>
<gene>
    <name evidence="1" type="ORF">BS50DRAFT_567335</name>
</gene>
<dbReference type="PANTHER" id="PTHR42085">
    <property type="entry name" value="F-BOX DOMAIN-CONTAINING PROTEIN"/>
    <property type="match status" value="1"/>
</dbReference>
<dbReference type="AlphaFoldDB" id="A0A2T2PA18"/>
<protein>
    <submittedName>
        <fullName evidence="1">Uncharacterized protein</fullName>
    </submittedName>
</protein>
<dbReference type="Proteomes" id="UP000240883">
    <property type="component" value="Unassembled WGS sequence"/>
</dbReference>